<evidence type="ECO:0000256" key="7">
    <source>
        <dbReference type="ARBA" id="ARBA00023136"/>
    </source>
</evidence>
<keyword evidence="3 10" id="KW-0716">Sensory transduction</keyword>
<evidence type="ECO:0000256" key="3">
    <source>
        <dbReference type="ARBA" id="ARBA00022606"/>
    </source>
</evidence>
<keyword evidence="4 10" id="KW-0812">Transmembrane</keyword>
<dbReference type="EMBL" id="QDEB01080926">
    <property type="protein sequence ID" value="RZC34340.1"/>
    <property type="molecule type" value="Genomic_DNA"/>
</dbReference>
<name>A0A482VNN7_ASBVE</name>
<comment type="caution">
    <text evidence="10">Lacks conserved residue(s) required for the propagation of feature annotation.</text>
</comment>
<proteinExistence type="inferred from homology"/>
<comment type="caution">
    <text evidence="11">The sequence shown here is derived from an EMBL/GenBank/DDBJ whole genome shotgun (WGS) entry which is preliminary data.</text>
</comment>
<comment type="similarity">
    <text evidence="10">Belongs to the insect chemoreceptor superfamily. Heteromeric odorant receptor channel (TC 1.A.69) family.</text>
</comment>
<dbReference type="GO" id="GO:0005549">
    <property type="term" value="F:odorant binding"/>
    <property type="evidence" value="ECO:0007669"/>
    <property type="project" value="InterPro"/>
</dbReference>
<gene>
    <name evidence="11" type="ORF">BDFB_011798</name>
</gene>
<comment type="subcellular location">
    <subcellularLocation>
        <location evidence="1 10">Cell membrane</location>
        <topology evidence="1 10">Multi-pass membrane protein</topology>
    </subcellularLocation>
</comment>
<keyword evidence="8 10" id="KW-0675">Receptor</keyword>
<keyword evidence="6 10" id="KW-1133">Transmembrane helix</keyword>
<evidence type="ECO:0000256" key="2">
    <source>
        <dbReference type="ARBA" id="ARBA00022475"/>
    </source>
</evidence>
<evidence type="ECO:0000256" key="10">
    <source>
        <dbReference type="RuleBase" id="RU351113"/>
    </source>
</evidence>
<evidence type="ECO:0000256" key="5">
    <source>
        <dbReference type="ARBA" id="ARBA00022725"/>
    </source>
</evidence>
<evidence type="ECO:0000256" key="8">
    <source>
        <dbReference type="ARBA" id="ARBA00023170"/>
    </source>
</evidence>
<keyword evidence="9 10" id="KW-0807">Transducer</keyword>
<accession>A0A482VNN7</accession>
<evidence type="ECO:0000313" key="12">
    <source>
        <dbReference type="Proteomes" id="UP000292052"/>
    </source>
</evidence>
<dbReference type="OrthoDB" id="8189294at2759"/>
<evidence type="ECO:0000313" key="11">
    <source>
        <dbReference type="EMBL" id="RZC34340.1"/>
    </source>
</evidence>
<dbReference type="PANTHER" id="PTHR21137:SF35">
    <property type="entry name" value="ODORANT RECEPTOR 19A-RELATED"/>
    <property type="match status" value="1"/>
</dbReference>
<dbReference type="Proteomes" id="UP000292052">
    <property type="component" value="Unassembled WGS sequence"/>
</dbReference>
<dbReference type="GO" id="GO:0004984">
    <property type="term" value="F:olfactory receptor activity"/>
    <property type="evidence" value="ECO:0007669"/>
    <property type="project" value="InterPro"/>
</dbReference>
<keyword evidence="5 10" id="KW-0552">Olfaction</keyword>
<dbReference type="PANTHER" id="PTHR21137">
    <property type="entry name" value="ODORANT RECEPTOR"/>
    <property type="match status" value="1"/>
</dbReference>
<reference evidence="11 12" key="1">
    <citation type="submission" date="2017-03" db="EMBL/GenBank/DDBJ databases">
        <title>Genome of the blue death feigning beetle - Asbolus verrucosus.</title>
        <authorList>
            <person name="Rider S.D."/>
        </authorList>
    </citation>
    <scope>NUCLEOTIDE SEQUENCE [LARGE SCALE GENOMIC DNA]</scope>
    <source>
        <strain evidence="11">Butters</strain>
        <tissue evidence="11">Head and leg muscle</tissue>
    </source>
</reference>
<sequence>MERLDWKKTVKLNILLLKIVGLWPTGDATYGNNLYKLYAVAAVLFQVSHIIFQIINLFRILDDLEAATNLFFILIMEILAVIKIYFLIKNMRMLKQLMITVNSDLFQPKCRRQRELIQSNLNHWTGIISTFRFTATAWLLSWCSFPILDKTYKEYRLPFLAWYPYDIRMSPYYELTYCFQVIGITYLTMSNCNVDTLIAAINMFIGAQFDILCDDLKNLHQGNENTSESVNETLKRCIHHHKEIIKFADYANKFYNWLLFFEFFVGGISIGLSTFQLTLVVPFTSEFYSFLSYSSGISVEVFMYCWFGNEIEVKSGELPYAIFESDWASFSPQVKKNLIFFMLRIQQPLTISALGLFNLSLETYMRILRTAWSYFALLRQVNSAT</sequence>
<keyword evidence="12" id="KW-1185">Reference proteome</keyword>
<feature type="transmembrane region" description="Helical" evidence="10">
    <location>
        <begin position="254"/>
        <end position="275"/>
    </location>
</feature>
<feature type="transmembrane region" description="Helical" evidence="10">
    <location>
        <begin position="70"/>
        <end position="88"/>
    </location>
</feature>
<feature type="transmembrane region" description="Helical" evidence="10">
    <location>
        <begin position="37"/>
        <end position="58"/>
    </location>
</feature>
<evidence type="ECO:0000256" key="6">
    <source>
        <dbReference type="ARBA" id="ARBA00022989"/>
    </source>
</evidence>
<keyword evidence="2" id="KW-1003">Cell membrane</keyword>
<dbReference type="InterPro" id="IPR004117">
    <property type="entry name" value="7tm6_olfct_rcpt"/>
</dbReference>
<organism evidence="11 12">
    <name type="scientific">Asbolus verrucosus</name>
    <name type="common">Desert ironclad beetle</name>
    <dbReference type="NCBI Taxonomy" id="1661398"/>
    <lineage>
        <taxon>Eukaryota</taxon>
        <taxon>Metazoa</taxon>
        <taxon>Ecdysozoa</taxon>
        <taxon>Arthropoda</taxon>
        <taxon>Hexapoda</taxon>
        <taxon>Insecta</taxon>
        <taxon>Pterygota</taxon>
        <taxon>Neoptera</taxon>
        <taxon>Endopterygota</taxon>
        <taxon>Coleoptera</taxon>
        <taxon>Polyphaga</taxon>
        <taxon>Cucujiformia</taxon>
        <taxon>Tenebrionidae</taxon>
        <taxon>Pimeliinae</taxon>
        <taxon>Asbolus</taxon>
    </lineage>
</organism>
<evidence type="ECO:0000256" key="1">
    <source>
        <dbReference type="ARBA" id="ARBA00004651"/>
    </source>
</evidence>
<keyword evidence="7 10" id="KW-0472">Membrane</keyword>
<evidence type="ECO:0000256" key="4">
    <source>
        <dbReference type="ARBA" id="ARBA00022692"/>
    </source>
</evidence>
<dbReference type="Pfam" id="PF02949">
    <property type="entry name" value="7tm_6"/>
    <property type="match status" value="1"/>
</dbReference>
<dbReference type="GO" id="GO:0005886">
    <property type="term" value="C:plasma membrane"/>
    <property type="evidence" value="ECO:0007669"/>
    <property type="project" value="UniProtKB-SubCell"/>
</dbReference>
<dbReference type="GO" id="GO:0007165">
    <property type="term" value="P:signal transduction"/>
    <property type="evidence" value="ECO:0007669"/>
    <property type="project" value="UniProtKB-KW"/>
</dbReference>
<dbReference type="AlphaFoldDB" id="A0A482VNN7"/>
<evidence type="ECO:0000256" key="9">
    <source>
        <dbReference type="ARBA" id="ARBA00023224"/>
    </source>
</evidence>
<protein>
    <recommendedName>
        <fullName evidence="10">Odorant receptor</fullName>
    </recommendedName>
</protein>